<dbReference type="GO" id="GO:0006637">
    <property type="term" value="P:acyl-CoA metabolic process"/>
    <property type="evidence" value="ECO:0007669"/>
    <property type="project" value="InterPro"/>
</dbReference>
<evidence type="ECO:0000256" key="7">
    <source>
        <dbReference type="ARBA" id="ARBA00037722"/>
    </source>
</evidence>
<dbReference type="PANTHER" id="PTHR11066">
    <property type="entry name" value="ACYL-COA THIOESTERASE"/>
    <property type="match status" value="1"/>
</dbReference>
<evidence type="ECO:0000313" key="14">
    <source>
        <dbReference type="VGNC" id="VGNC:24389"/>
    </source>
</evidence>
<feature type="domain" description="EF-hand" evidence="10">
    <location>
        <begin position="210"/>
        <end position="245"/>
    </location>
</feature>
<dbReference type="PANTHER" id="PTHR11066:SF34">
    <property type="entry name" value="ACYL-COENZYME A THIOESTERASE 8"/>
    <property type="match status" value="1"/>
</dbReference>
<comment type="function">
    <text evidence="7">Troponin is the central regulatory protein of striated muscle contraction. Tn consists of three components: Tn-I which is the inhibitor of actomyosin ATPase, Tn-T which contains the binding site for tropomyosin and Tn-C. The binding of calcium to Tn-C abolishes the inhibitory action of Tn on actin filaments.</text>
</comment>
<accession>F7CGE8</accession>
<sequence>MSSPQAPEDGQGSGDPPGDLRSVLVTSVLNLEPLDEDLFRGRNYWAPTTRRLFGGQIVGQALVAAAKSVSEDVHMHSLHCYFVREGDPKVPVLYQVERTRTGASFSVRSVKAVQHGKAIFICQVSFQQAQPSPMQHQFSMPTVPPPEELLDSETLIDQYLRDPNLQEKYRVGLNRIPAREVPIEIKPVNPPPLNQLQSMEPKQMFWVRARGYIEFKAAFDMFDADGGGDISVKELGTVMRMLGQTPTKEELDAIIEEVDEDGSGTIDFEEFLVMMVRQMKEDAKGKSEEELAECFRIFDRNADGYIDAEELAEIFRASGEHVTDEELESLMKDGDKNNDGRIDFDEFLKMMEGVQ</sequence>
<dbReference type="GO" id="GO:0047617">
    <property type="term" value="F:fatty acyl-CoA hydrolase activity"/>
    <property type="evidence" value="ECO:0007669"/>
    <property type="project" value="InterPro"/>
</dbReference>
<dbReference type="InParanoid" id="F7CGE8"/>
<keyword evidence="12" id="KW-1185">Reference proteome</keyword>
<evidence type="ECO:0000256" key="4">
    <source>
        <dbReference type="ARBA" id="ARBA00022801"/>
    </source>
</evidence>
<dbReference type="InterPro" id="IPR042171">
    <property type="entry name" value="Acyl-CoA_hotdog"/>
</dbReference>
<evidence type="ECO:0000256" key="1">
    <source>
        <dbReference type="ARBA" id="ARBA00006538"/>
    </source>
</evidence>
<evidence type="ECO:0000256" key="5">
    <source>
        <dbReference type="ARBA" id="ARBA00022837"/>
    </source>
</evidence>
<keyword evidence="4" id="KW-0378">Hydrolase</keyword>
<evidence type="ECO:0000256" key="3">
    <source>
        <dbReference type="ARBA" id="ARBA00022737"/>
    </source>
</evidence>
<keyword evidence="2" id="KW-0479">Metal-binding</keyword>
<feature type="domain" description="EF-hand" evidence="10">
    <location>
        <begin position="246"/>
        <end position="281"/>
    </location>
</feature>
<dbReference type="InterPro" id="IPR049449">
    <property type="entry name" value="TesB_ACOT8-like_N"/>
</dbReference>
<dbReference type="Proteomes" id="UP000002281">
    <property type="component" value="Chromosome 22"/>
</dbReference>
<evidence type="ECO:0000256" key="8">
    <source>
        <dbReference type="ARBA" id="ARBA00038202"/>
    </source>
</evidence>
<dbReference type="CDD" id="cd00051">
    <property type="entry name" value="EFh"/>
    <property type="match status" value="2"/>
</dbReference>
<dbReference type="VGNC" id="VGNC:24389">
    <property type="gene designation" value="TNNC2"/>
</dbReference>
<dbReference type="VGNC" id="VGNC:20599">
    <property type="gene designation" value="NCOA5"/>
</dbReference>
<dbReference type="InterPro" id="IPR011992">
    <property type="entry name" value="EF-hand-dom_pair"/>
</dbReference>
<dbReference type="Gene3D" id="2.40.160.210">
    <property type="entry name" value="Acyl-CoA thioesterase, double hotdog domain"/>
    <property type="match status" value="1"/>
</dbReference>
<dbReference type="InterPro" id="IPR029069">
    <property type="entry name" value="HotDog_dom_sf"/>
</dbReference>
<dbReference type="Pfam" id="PF13499">
    <property type="entry name" value="EF-hand_7"/>
    <property type="match status" value="2"/>
</dbReference>
<dbReference type="PaxDb" id="9796-ENSECAP00000017275"/>
<dbReference type="STRING" id="9796.ENSECAP00000017275"/>
<dbReference type="Ensembl" id="ENSECAT00000021003.4">
    <property type="protein sequence ID" value="ENSECAP00000017275.4"/>
    <property type="gene ID" value="ENSECAG00000021884.4"/>
</dbReference>
<proteinExistence type="inferred from homology"/>
<feature type="domain" description="EF-hand" evidence="10">
    <location>
        <begin position="322"/>
        <end position="355"/>
    </location>
</feature>
<comment type="similarity">
    <text evidence="8">Belongs to the troponin C family.</text>
</comment>
<evidence type="ECO:0000256" key="2">
    <source>
        <dbReference type="ARBA" id="ARBA00022723"/>
    </source>
</evidence>
<name>F7CGE8_HORSE</name>
<dbReference type="FunFam" id="1.10.238.10:FF:000107">
    <property type="entry name" value="Troponin C, skeletal muscle"/>
    <property type="match status" value="1"/>
</dbReference>
<dbReference type="CDD" id="cd03445">
    <property type="entry name" value="Thioesterase_II_repeat2"/>
    <property type="match status" value="1"/>
</dbReference>
<feature type="domain" description="EF-hand" evidence="10">
    <location>
        <begin position="286"/>
        <end position="321"/>
    </location>
</feature>
<gene>
    <name evidence="13" type="primary">NCOA5</name>
    <name evidence="11" type="synonym">ACOT8</name>
    <name evidence="14" type="synonym">TNNC2</name>
</gene>
<evidence type="ECO:0000256" key="9">
    <source>
        <dbReference type="ARBA" id="ARBA00044117"/>
    </source>
</evidence>
<dbReference type="InterPro" id="IPR018247">
    <property type="entry name" value="EF_Hand_1_Ca_BS"/>
</dbReference>
<keyword evidence="6" id="KW-0514">Muscle protein</keyword>
<reference evidence="11" key="2">
    <citation type="submission" date="2025-08" db="UniProtKB">
        <authorList>
            <consortium name="Ensembl"/>
        </authorList>
    </citation>
    <scope>IDENTIFICATION</scope>
    <source>
        <strain evidence="11">Thoroughbred</strain>
    </source>
</reference>
<dbReference type="PROSITE" id="PS50222">
    <property type="entry name" value="EF_HAND_2"/>
    <property type="match status" value="4"/>
</dbReference>
<reference evidence="11" key="3">
    <citation type="submission" date="2025-09" db="UniProtKB">
        <authorList>
            <consortium name="Ensembl"/>
        </authorList>
    </citation>
    <scope>IDENTIFICATION</scope>
    <source>
        <strain evidence="11">Thoroughbred</strain>
    </source>
</reference>
<protein>
    <recommendedName>
        <fullName evidence="9">Troponin C, skeletal muscle</fullName>
    </recommendedName>
</protein>
<dbReference type="GeneTree" id="ENSGT00390000004207"/>
<reference evidence="11 12" key="1">
    <citation type="journal article" date="2009" name="Science">
        <title>Genome sequence, comparative analysis, and population genetics of the domestic horse.</title>
        <authorList>
            <consortium name="Broad Institute Genome Sequencing Platform"/>
            <consortium name="Broad Institute Whole Genome Assembly Team"/>
            <person name="Wade C.M."/>
            <person name="Giulotto E."/>
            <person name="Sigurdsson S."/>
            <person name="Zoli M."/>
            <person name="Gnerre S."/>
            <person name="Imsland F."/>
            <person name="Lear T.L."/>
            <person name="Adelson D.L."/>
            <person name="Bailey E."/>
            <person name="Bellone R.R."/>
            <person name="Bloecker H."/>
            <person name="Distl O."/>
            <person name="Edgar R.C."/>
            <person name="Garber M."/>
            <person name="Leeb T."/>
            <person name="Mauceli E."/>
            <person name="MacLeod J.N."/>
            <person name="Penedo M.C.T."/>
            <person name="Raison J.M."/>
            <person name="Sharpe T."/>
            <person name="Vogel J."/>
            <person name="Andersson L."/>
            <person name="Antczak D.F."/>
            <person name="Biagi T."/>
            <person name="Binns M.M."/>
            <person name="Chowdhary B.P."/>
            <person name="Coleman S.J."/>
            <person name="Della Valle G."/>
            <person name="Fryc S."/>
            <person name="Guerin G."/>
            <person name="Hasegawa T."/>
            <person name="Hill E.W."/>
            <person name="Jurka J."/>
            <person name="Kiialainen A."/>
            <person name="Lindgren G."/>
            <person name="Liu J."/>
            <person name="Magnani E."/>
            <person name="Mickelson J.R."/>
            <person name="Murray J."/>
            <person name="Nergadze S.G."/>
            <person name="Onofrio R."/>
            <person name="Pedroni S."/>
            <person name="Piras M.F."/>
            <person name="Raudsepp T."/>
            <person name="Rocchi M."/>
            <person name="Roeed K.H."/>
            <person name="Ryder O.A."/>
            <person name="Searle S."/>
            <person name="Skow L."/>
            <person name="Swinburne J.E."/>
            <person name="Syvaenen A.C."/>
            <person name="Tozaki T."/>
            <person name="Valberg S.J."/>
            <person name="Vaudin M."/>
            <person name="White J.R."/>
            <person name="Zody M.C."/>
            <person name="Lander E.S."/>
            <person name="Lindblad-Toh K."/>
        </authorList>
    </citation>
    <scope>NUCLEOTIDE SEQUENCE [LARGE SCALE GENOMIC DNA]</scope>
    <source>
        <strain evidence="11 12">Thoroughbred</strain>
    </source>
</reference>
<keyword evidence="5" id="KW-0106">Calcium</keyword>
<dbReference type="Gene3D" id="1.10.238.10">
    <property type="entry name" value="EF-hand"/>
    <property type="match status" value="2"/>
</dbReference>
<dbReference type="HOGENOM" id="CLU_061288_2_5_1"/>
<evidence type="ECO:0000256" key="6">
    <source>
        <dbReference type="ARBA" id="ARBA00023179"/>
    </source>
</evidence>
<dbReference type="InterPro" id="IPR003703">
    <property type="entry name" value="Acyl_CoA_thio"/>
</dbReference>
<dbReference type="SUPFAM" id="SSF54637">
    <property type="entry name" value="Thioesterase/thiol ester dehydrase-isomerase"/>
    <property type="match status" value="2"/>
</dbReference>
<dbReference type="Bgee" id="ENSECAG00000043652">
    <property type="expression patterns" value="Expressed in triceps brachii and 22 other cell types or tissues"/>
</dbReference>
<dbReference type="GO" id="GO:0005509">
    <property type="term" value="F:calcium ion binding"/>
    <property type="evidence" value="ECO:0007669"/>
    <property type="project" value="InterPro"/>
</dbReference>
<dbReference type="SMART" id="SM00054">
    <property type="entry name" value="EFh"/>
    <property type="match status" value="4"/>
</dbReference>
<comment type="similarity">
    <text evidence="1">Belongs to the C/M/P thioester hydrolase family.</text>
</comment>
<dbReference type="PROSITE" id="PS00018">
    <property type="entry name" value="EF_HAND_1"/>
    <property type="match status" value="4"/>
</dbReference>
<organism evidence="11 12">
    <name type="scientific">Equus caballus</name>
    <name type="common">Horse</name>
    <dbReference type="NCBI Taxonomy" id="9796"/>
    <lineage>
        <taxon>Eukaryota</taxon>
        <taxon>Metazoa</taxon>
        <taxon>Chordata</taxon>
        <taxon>Craniata</taxon>
        <taxon>Vertebrata</taxon>
        <taxon>Euteleostomi</taxon>
        <taxon>Mammalia</taxon>
        <taxon>Eutheria</taxon>
        <taxon>Laurasiatheria</taxon>
        <taxon>Perissodactyla</taxon>
        <taxon>Equidae</taxon>
        <taxon>Equus</taxon>
    </lineage>
</organism>
<dbReference type="SUPFAM" id="SSF47473">
    <property type="entry name" value="EF-hand"/>
    <property type="match status" value="1"/>
</dbReference>
<dbReference type="Pfam" id="PF13622">
    <property type="entry name" value="4HBT_3"/>
    <property type="match status" value="1"/>
</dbReference>
<dbReference type="AlphaFoldDB" id="F7CGE8"/>
<keyword evidence="3" id="KW-0677">Repeat</keyword>
<evidence type="ECO:0000313" key="11">
    <source>
        <dbReference type="Ensembl" id="ENSECAP00000017275.4"/>
    </source>
</evidence>
<dbReference type="InterPro" id="IPR002048">
    <property type="entry name" value="EF_hand_dom"/>
</dbReference>
<evidence type="ECO:0000259" key="10">
    <source>
        <dbReference type="PROSITE" id="PS50222"/>
    </source>
</evidence>
<evidence type="ECO:0000313" key="12">
    <source>
        <dbReference type="Proteomes" id="UP000002281"/>
    </source>
</evidence>
<evidence type="ECO:0000313" key="13">
    <source>
        <dbReference type="VGNC" id="VGNC:20599"/>
    </source>
</evidence>